<protein>
    <recommendedName>
        <fullName evidence="2">ubiquitinyl hydrolase 1</fullName>
        <ecNumber evidence="2">3.4.19.12</ecNumber>
    </recommendedName>
</protein>
<dbReference type="GO" id="GO:0016579">
    <property type="term" value="P:protein deubiquitination"/>
    <property type="evidence" value="ECO:0007669"/>
    <property type="project" value="InterPro"/>
</dbReference>
<dbReference type="AlphaFoldDB" id="A0A3N4LX50"/>
<organism evidence="7 8">
    <name type="scientific">Terfezia boudieri ATCC MYA-4762</name>
    <dbReference type="NCBI Taxonomy" id="1051890"/>
    <lineage>
        <taxon>Eukaryota</taxon>
        <taxon>Fungi</taxon>
        <taxon>Dikarya</taxon>
        <taxon>Ascomycota</taxon>
        <taxon>Pezizomycotina</taxon>
        <taxon>Pezizomycetes</taxon>
        <taxon>Pezizales</taxon>
        <taxon>Pezizaceae</taxon>
        <taxon>Terfezia</taxon>
    </lineage>
</organism>
<evidence type="ECO:0000256" key="4">
    <source>
        <dbReference type="ARBA" id="ARBA00022786"/>
    </source>
</evidence>
<dbReference type="EMBL" id="ML121531">
    <property type="protein sequence ID" value="RPB27473.1"/>
    <property type="molecule type" value="Genomic_DNA"/>
</dbReference>
<gene>
    <name evidence="7" type="ORF">L211DRAFT_846264</name>
</gene>
<name>A0A3N4LX50_9PEZI</name>
<dbReference type="EC" id="3.4.19.12" evidence="2"/>
<dbReference type="GO" id="GO:0004843">
    <property type="term" value="F:cysteine-type deubiquitinase activity"/>
    <property type="evidence" value="ECO:0007669"/>
    <property type="project" value="UniProtKB-EC"/>
</dbReference>
<evidence type="ECO:0000256" key="1">
    <source>
        <dbReference type="ARBA" id="ARBA00000707"/>
    </source>
</evidence>
<dbReference type="STRING" id="1051890.A0A3N4LX50"/>
<keyword evidence="5" id="KW-0378">Hydrolase</keyword>
<keyword evidence="4" id="KW-0833">Ubl conjugation pathway</keyword>
<evidence type="ECO:0000256" key="6">
    <source>
        <dbReference type="ARBA" id="ARBA00022807"/>
    </source>
</evidence>
<comment type="catalytic activity">
    <reaction evidence="1">
        <text>Thiol-dependent hydrolysis of ester, thioester, amide, peptide and isopeptide bonds formed by the C-terminal Gly of ubiquitin (a 76-residue protein attached to proteins as an intracellular targeting signal).</text>
        <dbReference type="EC" id="3.4.19.12"/>
    </reaction>
</comment>
<dbReference type="InterPro" id="IPR044635">
    <property type="entry name" value="UBP14-like"/>
</dbReference>
<evidence type="ECO:0000313" key="8">
    <source>
        <dbReference type="Proteomes" id="UP000267821"/>
    </source>
</evidence>
<dbReference type="Gene3D" id="3.90.70.10">
    <property type="entry name" value="Cysteine proteinases"/>
    <property type="match status" value="1"/>
</dbReference>
<accession>A0A3N4LX50</accession>
<dbReference type="GO" id="GO:0070628">
    <property type="term" value="F:proteasome binding"/>
    <property type="evidence" value="ECO:0007669"/>
    <property type="project" value="TreeGrafter"/>
</dbReference>
<dbReference type="PANTHER" id="PTHR43982">
    <property type="entry name" value="UBIQUITIN CARBOXYL-TERMINAL HYDROLASE"/>
    <property type="match status" value="1"/>
</dbReference>
<evidence type="ECO:0000256" key="5">
    <source>
        <dbReference type="ARBA" id="ARBA00022801"/>
    </source>
</evidence>
<dbReference type="OrthoDB" id="333239at2759"/>
<sequence>MATTSFVDKYFAGKTTSVLKCDEETPDELSVEYEDTFLRLDCHISGTTNFMRDGILAGLTEKIEKQSSTLRGNGYKNHPHHEVTKVPYRPCGQLIFWLCPFLLET</sequence>
<keyword evidence="3" id="KW-0645">Protease</keyword>
<reference evidence="7 8" key="1">
    <citation type="journal article" date="2018" name="Nat. Ecol. Evol.">
        <title>Pezizomycetes genomes reveal the molecular basis of ectomycorrhizal truffle lifestyle.</title>
        <authorList>
            <person name="Murat C."/>
            <person name="Payen T."/>
            <person name="Noel B."/>
            <person name="Kuo A."/>
            <person name="Morin E."/>
            <person name="Chen J."/>
            <person name="Kohler A."/>
            <person name="Krizsan K."/>
            <person name="Balestrini R."/>
            <person name="Da Silva C."/>
            <person name="Montanini B."/>
            <person name="Hainaut M."/>
            <person name="Levati E."/>
            <person name="Barry K.W."/>
            <person name="Belfiori B."/>
            <person name="Cichocki N."/>
            <person name="Clum A."/>
            <person name="Dockter R.B."/>
            <person name="Fauchery L."/>
            <person name="Guy J."/>
            <person name="Iotti M."/>
            <person name="Le Tacon F."/>
            <person name="Lindquist E.A."/>
            <person name="Lipzen A."/>
            <person name="Malagnac F."/>
            <person name="Mello A."/>
            <person name="Molinier V."/>
            <person name="Miyauchi S."/>
            <person name="Poulain J."/>
            <person name="Riccioni C."/>
            <person name="Rubini A."/>
            <person name="Sitrit Y."/>
            <person name="Splivallo R."/>
            <person name="Traeger S."/>
            <person name="Wang M."/>
            <person name="Zifcakova L."/>
            <person name="Wipf D."/>
            <person name="Zambonelli A."/>
            <person name="Paolocci F."/>
            <person name="Nowrousian M."/>
            <person name="Ottonello S."/>
            <person name="Baldrian P."/>
            <person name="Spatafora J.W."/>
            <person name="Henrissat B."/>
            <person name="Nagy L.G."/>
            <person name="Aury J.M."/>
            <person name="Wincker P."/>
            <person name="Grigoriev I.V."/>
            <person name="Bonfante P."/>
            <person name="Martin F.M."/>
        </authorList>
    </citation>
    <scope>NUCLEOTIDE SEQUENCE [LARGE SCALE GENOMIC DNA]</scope>
    <source>
        <strain evidence="7 8">ATCC MYA-4762</strain>
    </source>
</reference>
<dbReference type="GO" id="GO:0043161">
    <property type="term" value="P:proteasome-mediated ubiquitin-dependent protein catabolic process"/>
    <property type="evidence" value="ECO:0007669"/>
    <property type="project" value="InterPro"/>
</dbReference>
<keyword evidence="8" id="KW-1185">Reference proteome</keyword>
<evidence type="ECO:0000313" key="7">
    <source>
        <dbReference type="EMBL" id="RPB27473.1"/>
    </source>
</evidence>
<dbReference type="InParanoid" id="A0A3N4LX50"/>
<evidence type="ECO:0000256" key="2">
    <source>
        <dbReference type="ARBA" id="ARBA00012759"/>
    </source>
</evidence>
<keyword evidence="6" id="KW-0788">Thiol protease</keyword>
<proteinExistence type="predicted"/>
<evidence type="ECO:0000256" key="3">
    <source>
        <dbReference type="ARBA" id="ARBA00022670"/>
    </source>
</evidence>
<dbReference type="Proteomes" id="UP000267821">
    <property type="component" value="Unassembled WGS sequence"/>
</dbReference>
<dbReference type="GO" id="GO:0061136">
    <property type="term" value="P:regulation of proteasomal protein catabolic process"/>
    <property type="evidence" value="ECO:0007669"/>
    <property type="project" value="TreeGrafter"/>
</dbReference>
<dbReference type="PANTHER" id="PTHR43982:SF1">
    <property type="entry name" value="UBIQUITIN CARBOXYL-TERMINAL HYDROLASE 14"/>
    <property type="match status" value="1"/>
</dbReference>